<dbReference type="InterPro" id="IPR001207">
    <property type="entry name" value="Transposase_mutator"/>
</dbReference>
<gene>
    <name evidence="8" type="ORF">SAMN05660909_04959</name>
</gene>
<dbReference type="GO" id="GO:0003677">
    <property type="term" value="F:DNA binding"/>
    <property type="evidence" value="ECO:0007669"/>
    <property type="project" value="UniProtKB-UniRule"/>
</dbReference>
<evidence type="ECO:0000313" key="8">
    <source>
        <dbReference type="EMBL" id="SEB04891.1"/>
    </source>
</evidence>
<evidence type="ECO:0000313" key="9">
    <source>
        <dbReference type="Proteomes" id="UP000199656"/>
    </source>
</evidence>
<evidence type="ECO:0000256" key="7">
    <source>
        <dbReference type="SAM" id="MobiDB-lite"/>
    </source>
</evidence>
<evidence type="ECO:0000256" key="2">
    <source>
        <dbReference type="ARBA" id="ARBA00010961"/>
    </source>
</evidence>
<evidence type="ECO:0000256" key="5">
    <source>
        <dbReference type="ARBA" id="ARBA00023172"/>
    </source>
</evidence>
<evidence type="ECO:0000256" key="1">
    <source>
        <dbReference type="ARBA" id="ARBA00002190"/>
    </source>
</evidence>
<keyword evidence="5 6" id="KW-0233">DNA recombination</keyword>
<keyword evidence="3 6" id="KW-0815">Transposition</keyword>
<dbReference type="GO" id="GO:0006313">
    <property type="term" value="P:DNA transposition"/>
    <property type="evidence" value="ECO:0007669"/>
    <property type="project" value="UniProtKB-UniRule"/>
</dbReference>
<proteinExistence type="inferred from homology"/>
<evidence type="ECO:0000256" key="3">
    <source>
        <dbReference type="ARBA" id="ARBA00022578"/>
    </source>
</evidence>
<dbReference type="Proteomes" id="UP000199656">
    <property type="component" value="Unassembled WGS sequence"/>
</dbReference>
<sequence>MEQQEKFDYEELKRKTLEQLRSGKSLFGKDGAFAPLLKDILEAALEGEMEAYLDDEQRANGNRKNGKNRKRLKTADGTIDLETPRDRASSFEPQIIKKRETILAESLENKIIGMYGHGMSLRDIS</sequence>
<dbReference type="STRING" id="408074.SAMN05660909_04959"/>
<protein>
    <recommendedName>
        <fullName evidence="6">Mutator family transposase</fullName>
    </recommendedName>
</protein>
<dbReference type="RefSeq" id="WP_211118336.1">
    <property type="nucleotide sequence ID" value="NZ_FNRL01000033.1"/>
</dbReference>
<comment type="function">
    <text evidence="1 6">Required for the transposition of the insertion element.</text>
</comment>
<evidence type="ECO:0000256" key="6">
    <source>
        <dbReference type="RuleBase" id="RU365089"/>
    </source>
</evidence>
<evidence type="ECO:0000256" key="4">
    <source>
        <dbReference type="ARBA" id="ARBA00023125"/>
    </source>
</evidence>
<dbReference type="PANTHER" id="PTHR33217">
    <property type="entry name" value="TRANSPOSASE FOR INSERTION SEQUENCE ELEMENT IS1081"/>
    <property type="match status" value="1"/>
</dbReference>
<keyword evidence="9" id="KW-1185">Reference proteome</keyword>
<keyword evidence="4 6" id="KW-0238">DNA-binding</keyword>
<organism evidence="8 9">
    <name type="scientific">Chitinophaga terrae</name>
    <name type="common">ex Kim and Jung 2007</name>
    <dbReference type="NCBI Taxonomy" id="408074"/>
    <lineage>
        <taxon>Bacteria</taxon>
        <taxon>Pseudomonadati</taxon>
        <taxon>Bacteroidota</taxon>
        <taxon>Chitinophagia</taxon>
        <taxon>Chitinophagales</taxon>
        <taxon>Chitinophagaceae</taxon>
        <taxon>Chitinophaga</taxon>
    </lineage>
</organism>
<dbReference type="GO" id="GO:0004803">
    <property type="term" value="F:transposase activity"/>
    <property type="evidence" value="ECO:0007669"/>
    <property type="project" value="UniProtKB-UniRule"/>
</dbReference>
<feature type="non-terminal residue" evidence="8">
    <location>
        <position position="125"/>
    </location>
</feature>
<keyword evidence="6" id="KW-0814">Transposable element</keyword>
<dbReference type="PANTHER" id="PTHR33217:SF8">
    <property type="entry name" value="MUTATOR FAMILY TRANSPOSASE"/>
    <property type="match status" value="1"/>
</dbReference>
<name>A0A1H4G6G4_9BACT</name>
<dbReference type="Pfam" id="PF00872">
    <property type="entry name" value="Transposase_mut"/>
    <property type="match status" value="1"/>
</dbReference>
<reference evidence="9" key="1">
    <citation type="submission" date="2016-10" db="EMBL/GenBank/DDBJ databases">
        <authorList>
            <person name="Varghese N."/>
            <person name="Submissions S."/>
        </authorList>
    </citation>
    <scope>NUCLEOTIDE SEQUENCE [LARGE SCALE GENOMIC DNA]</scope>
    <source>
        <strain evidence="9">DSM 23920</strain>
    </source>
</reference>
<comment type="similarity">
    <text evidence="2 6">Belongs to the transposase mutator family.</text>
</comment>
<feature type="region of interest" description="Disordered" evidence="7">
    <location>
        <begin position="56"/>
        <end position="90"/>
    </location>
</feature>
<dbReference type="AlphaFoldDB" id="A0A1H4G6G4"/>
<dbReference type="EMBL" id="FNRL01000033">
    <property type="protein sequence ID" value="SEB04891.1"/>
    <property type="molecule type" value="Genomic_DNA"/>
</dbReference>
<accession>A0A1H4G6G4</accession>